<protein>
    <submittedName>
        <fullName evidence="3">Retrovirus-related pol polyprotein from transposon TNT 1-94</fullName>
    </submittedName>
</protein>
<name>A0ABQ5HVD2_9ASTR</name>
<gene>
    <name evidence="2" type="ORF">Tco_0772984</name>
    <name evidence="3" type="ORF">Tco_1080648</name>
</gene>
<dbReference type="EMBL" id="BQNB010020052">
    <property type="protein sequence ID" value="GJT91803.1"/>
    <property type="molecule type" value="Genomic_DNA"/>
</dbReference>
<evidence type="ECO:0000259" key="1">
    <source>
        <dbReference type="Pfam" id="PF07727"/>
    </source>
</evidence>
<evidence type="ECO:0000313" key="2">
    <source>
        <dbReference type="EMBL" id="GJS90348.1"/>
    </source>
</evidence>
<feature type="domain" description="Reverse transcriptase Ty1/copia-type" evidence="1">
    <location>
        <begin position="201"/>
        <end position="243"/>
    </location>
</feature>
<evidence type="ECO:0000313" key="4">
    <source>
        <dbReference type="Proteomes" id="UP001151760"/>
    </source>
</evidence>
<evidence type="ECO:0000313" key="3">
    <source>
        <dbReference type="EMBL" id="GJT91803.1"/>
    </source>
</evidence>
<keyword evidence="4" id="KW-1185">Reference proteome</keyword>
<reference evidence="3" key="2">
    <citation type="submission" date="2022-01" db="EMBL/GenBank/DDBJ databases">
        <authorList>
            <person name="Yamashiro T."/>
            <person name="Shiraishi A."/>
            <person name="Satake H."/>
            <person name="Nakayama K."/>
        </authorList>
    </citation>
    <scope>NUCLEOTIDE SEQUENCE</scope>
</reference>
<dbReference type="InterPro" id="IPR013103">
    <property type="entry name" value="RVT_2"/>
</dbReference>
<proteinExistence type="predicted"/>
<organism evidence="3 4">
    <name type="scientific">Tanacetum coccineum</name>
    <dbReference type="NCBI Taxonomy" id="301880"/>
    <lineage>
        <taxon>Eukaryota</taxon>
        <taxon>Viridiplantae</taxon>
        <taxon>Streptophyta</taxon>
        <taxon>Embryophyta</taxon>
        <taxon>Tracheophyta</taxon>
        <taxon>Spermatophyta</taxon>
        <taxon>Magnoliopsida</taxon>
        <taxon>eudicotyledons</taxon>
        <taxon>Gunneridae</taxon>
        <taxon>Pentapetalae</taxon>
        <taxon>asterids</taxon>
        <taxon>campanulids</taxon>
        <taxon>Asterales</taxon>
        <taxon>Asteraceae</taxon>
        <taxon>Asteroideae</taxon>
        <taxon>Anthemideae</taxon>
        <taxon>Anthemidinae</taxon>
        <taxon>Tanacetum</taxon>
    </lineage>
</organism>
<sequence length="245" mass="27347">MSTKTLQGSFRPPFLKEKKGVASSALSSTLFWEYSDHDAKMGFGYYIFKSMRLHMQSVISSEGLTVTPADSESLTSPTHPFESPPVTTRKLPVVEVKRWIIASQDETIGPSVHPEDATSTKMVRETLSHADAESGGNSEKINSETDTEILNVGDEQGIIHQKTVSFRCFVVLLPYRTVKSRTKELQNGLDLQVMLDEYGDVLKDKARLVAKGYRQEEGIDFEESFAPVARIEAIRIFIANANQEL</sequence>
<dbReference type="Pfam" id="PF07727">
    <property type="entry name" value="RVT_2"/>
    <property type="match status" value="1"/>
</dbReference>
<comment type="caution">
    <text evidence="3">The sequence shown here is derived from an EMBL/GenBank/DDBJ whole genome shotgun (WGS) entry which is preliminary data.</text>
</comment>
<dbReference type="Proteomes" id="UP001151760">
    <property type="component" value="Unassembled WGS sequence"/>
</dbReference>
<accession>A0ABQ5HVD2</accession>
<dbReference type="EMBL" id="BQNB010011420">
    <property type="protein sequence ID" value="GJS90348.1"/>
    <property type="molecule type" value="Genomic_DNA"/>
</dbReference>
<reference evidence="3" key="1">
    <citation type="journal article" date="2022" name="Int. J. Mol. Sci.">
        <title>Draft Genome of Tanacetum Coccineum: Genomic Comparison of Closely Related Tanacetum-Family Plants.</title>
        <authorList>
            <person name="Yamashiro T."/>
            <person name="Shiraishi A."/>
            <person name="Nakayama K."/>
            <person name="Satake H."/>
        </authorList>
    </citation>
    <scope>NUCLEOTIDE SEQUENCE</scope>
</reference>